<sequence length="261" mass="27661">MTLLDHAPARLAAPPRDLLDSLAGPIDAADLLPADALGDGFDAVQGRVRDWLRHWDAVPVPAFEPVRETHPAEERRSSLNALPTRADGAARFTASVYDPPARDDAPLSWSRSWASVVRLPEAIEDGRLHYRFAVGSRLVLDGQAEVSLVSTSVHFGAVPDARVASPFDAPGFRTPLARPLVGVQARDDADADASQSFEGSLDVKAGDAPAFAFVLGVDVLMRGGWIRVHDGSSTWVGPAGAGATGTIETRFTPAPLLAMFG</sequence>
<dbReference type="Proteomes" id="UP000832097">
    <property type="component" value="Chromosome"/>
</dbReference>
<evidence type="ECO:0000313" key="2">
    <source>
        <dbReference type="Proteomes" id="UP000832097"/>
    </source>
</evidence>
<keyword evidence="2" id="KW-1185">Reference proteome</keyword>
<protein>
    <submittedName>
        <fullName evidence="1">Uncharacterized protein</fullName>
    </submittedName>
</protein>
<reference evidence="1 2" key="1">
    <citation type="submission" date="2022-03" db="EMBL/GenBank/DDBJ databases">
        <title>Mucilaginibacter sp. isolated from the gut of Protaetia brevitarsis seulensis larvae.</title>
        <authorList>
            <person name="Won M."/>
            <person name="Kim S.-J."/>
            <person name="Kwon S.-W."/>
        </authorList>
    </citation>
    <scope>NUCLEOTIDE SEQUENCE [LARGE SCALE GENOMIC DNA]</scope>
    <source>
        <strain evidence="1 2">CFWR-12</strain>
    </source>
</reference>
<evidence type="ECO:0000313" key="1">
    <source>
        <dbReference type="EMBL" id="UOE44424.1"/>
    </source>
</evidence>
<proteinExistence type="predicted"/>
<name>A0ABY4BZT8_9MICO</name>
<gene>
    <name evidence="1" type="ORF">MTO99_01120</name>
</gene>
<organism evidence="1 2">
    <name type="scientific">Agromyces larvae</name>
    <dbReference type="NCBI Taxonomy" id="2929802"/>
    <lineage>
        <taxon>Bacteria</taxon>
        <taxon>Bacillati</taxon>
        <taxon>Actinomycetota</taxon>
        <taxon>Actinomycetes</taxon>
        <taxon>Micrococcales</taxon>
        <taxon>Microbacteriaceae</taxon>
        <taxon>Agromyces</taxon>
    </lineage>
</organism>
<dbReference type="RefSeq" id="WP_243556233.1">
    <property type="nucleotide sequence ID" value="NZ_CP094528.1"/>
</dbReference>
<accession>A0ABY4BZT8</accession>
<dbReference type="EMBL" id="CP094528">
    <property type="protein sequence ID" value="UOE44424.1"/>
    <property type="molecule type" value="Genomic_DNA"/>
</dbReference>